<name>A0A1L9STF2_9EURO</name>
<sequence>MSSNSEATSLYPYTPSHVLPAIFSVLIGASLVLHLYQNYLYKLWGVTFWMFWGGAVFLTGWIARCVSSYHTANLNLYIVQTVFTLAGPPIYSAMAYNAIGRLLNYLPMHSPLNPNRVSFLFIYLGAAVEGLTGAGASTMATALPDISSFENGGKLVKAALILQATVEVWLVVLLWVVNRRCARAGMLPHNVRMLFVTLYGTSTLVLIRCVFRVVQSFAEISAVACSPSCSSPVLEHEWYLYVFEAAPMAVFTLWLNLLHPGKYLPREKRVYLDFDGKTERLGPGWIDNRSQWQTFMDPLDLEGTLKGKPAHEPYWQEAERWPVCENGSFAAGSASNVRGRAQKIHEVFFNMAISCYYV</sequence>
<dbReference type="OrthoDB" id="3358017at2759"/>
<dbReference type="InterPro" id="IPR007568">
    <property type="entry name" value="RTA1"/>
</dbReference>
<keyword evidence="2 5" id="KW-0812">Transmembrane</keyword>
<accession>A0A1L9STF2</accession>
<organism evidence="6 7">
    <name type="scientific">Penicilliopsis zonata CBS 506.65</name>
    <dbReference type="NCBI Taxonomy" id="1073090"/>
    <lineage>
        <taxon>Eukaryota</taxon>
        <taxon>Fungi</taxon>
        <taxon>Dikarya</taxon>
        <taxon>Ascomycota</taxon>
        <taxon>Pezizomycotina</taxon>
        <taxon>Eurotiomycetes</taxon>
        <taxon>Eurotiomycetidae</taxon>
        <taxon>Eurotiales</taxon>
        <taxon>Aspergillaceae</taxon>
        <taxon>Penicilliopsis</taxon>
    </lineage>
</organism>
<evidence type="ECO:0000313" key="7">
    <source>
        <dbReference type="Proteomes" id="UP000184188"/>
    </source>
</evidence>
<gene>
    <name evidence="6" type="ORF">ASPZODRAFT_149721</name>
</gene>
<feature type="transmembrane region" description="Helical" evidence="5">
    <location>
        <begin position="198"/>
        <end position="218"/>
    </location>
</feature>
<dbReference type="VEuPathDB" id="FungiDB:ASPZODRAFT_149721"/>
<dbReference type="AlphaFoldDB" id="A0A1L9STF2"/>
<evidence type="ECO:0000256" key="3">
    <source>
        <dbReference type="ARBA" id="ARBA00022989"/>
    </source>
</evidence>
<proteinExistence type="predicted"/>
<feature type="transmembrane region" description="Helical" evidence="5">
    <location>
        <begin position="155"/>
        <end position="177"/>
    </location>
</feature>
<keyword evidence="4 5" id="KW-0472">Membrane</keyword>
<dbReference type="PANTHER" id="PTHR31465">
    <property type="entry name" value="PROTEIN RTA1-RELATED"/>
    <property type="match status" value="1"/>
</dbReference>
<dbReference type="GO" id="GO:0016020">
    <property type="term" value="C:membrane"/>
    <property type="evidence" value="ECO:0007669"/>
    <property type="project" value="UniProtKB-SubCell"/>
</dbReference>
<evidence type="ECO:0000256" key="2">
    <source>
        <dbReference type="ARBA" id="ARBA00022692"/>
    </source>
</evidence>
<feature type="transmembrane region" description="Helical" evidence="5">
    <location>
        <begin position="75"/>
        <end position="99"/>
    </location>
</feature>
<dbReference type="EMBL" id="KV878337">
    <property type="protein sequence ID" value="OJJ50391.1"/>
    <property type="molecule type" value="Genomic_DNA"/>
</dbReference>
<feature type="transmembrane region" description="Helical" evidence="5">
    <location>
        <begin position="43"/>
        <end position="63"/>
    </location>
</feature>
<protein>
    <recommendedName>
        <fullName evidence="8">RTA1 domain protein</fullName>
    </recommendedName>
</protein>
<feature type="transmembrane region" description="Helical" evidence="5">
    <location>
        <begin position="120"/>
        <end position="143"/>
    </location>
</feature>
<keyword evidence="3 5" id="KW-1133">Transmembrane helix</keyword>
<reference evidence="7" key="1">
    <citation type="journal article" date="2017" name="Genome Biol.">
        <title>Comparative genomics reveals high biological diversity and specific adaptations in the industrially and medically important fungal genus Aspergillus.</title>
        <authorList>
            <person name="de Vries R.P."/>
            <person name="Riley R."/>
            <person name="Wiebenga A."/>
            <person name="Aguilar-Osorio G."/>
            <person name="Amillis S."/>
            <person name="Uchima C.A."/>
            <person name="Anderluh G."/>
            <person name="Asadollahi M."/>
            <person name="Askin M."/>
            <person name="Barry K."/>
            <person name="Battaglia E."/>
            <person name="Bayram O."/>
            <person name="Benocci T."/>
            <person name="Braus-Stromeyer S.A."/>
            <person name="Caldana C."/>
            <person name="Canovas D."/>
            <person name="Cerqueira G.C."/>
            <person name="Chen F."/>
            <person name="Chen W."/>
            <person name="Choi C."/>
            <person name="Clum A."/>
            <person name="Dos Santos R.A."/>
            <person name="Damasio A.R."/>
            <person name="Diallinas G."/>
            <person name="Emri T."/>
            <person name="Fekete E."/>
            <person name="Flipphi M."/>
            <person name="Freyberg S."/>
            <person name="Gallo A."/>
            <person name="Gournas C."/>
            <person name="Habgood R."/>
            <person name="Hainaut M."/>
            <person name="Harispe M.L."/>
            <person name="Henrissat B."/>
            <person name="Hilden K.S."/>
            <person name="Hope R."/>
            <person name="Hossain A."/>
            <person name="Karabika E."/>
            <person name="Karaffa L."/>
            <person name="Karanyi Z."/>
            <person name="Krasevec N."/>
            <person name="Kuo A."/>
            <person name="Kusch H."/>
            <person name="LaButti K."/>
            <person name="Lagendijk E.L."/>
            <person name="Lapidus A."/>
            <person name="Levasseur A."/>
            <person name="Lindquist E."/>
            <person name="Lipzen A."/>
            <person name="Logrieco A.F."/>
            <person name="MacCabe A."/>
            <person name="Maekelae M.R."/>
            <person name="Malavazi I."/>
            <person name="Melin P."/>
            <person name="Meyer V."/>
            <person name="Mielnichuk N."/>
            <person name="Miskei M."/>
            <person name="Molnar A.P."/>
            <person name="Mule G."/>
            <person name="Ngan C.Y."/>
            <person name="Orejas M."/>
            <person name="Orosz E."/>
            <person name="Ouedraogo J.P."/>
            <person name="Overkamp K.M."/>
            <person name="Park H.-S."/>
            <person name="Perrone G."/>
            <person name="Piumi F."/>
            <person name="Punt P.J."/>
            <person name="Ram A.F."/>
            <person name="Ramon A."/>
            <person name="Rauscher S."/>
            <person name="Record E."/>
            <person name="Riano-Pachon D.M."/>
            <person name="Robert V."/>
            <person name="Roehrig J."/>
            <person name="Ruller R."/>
            <person name="Salamov A."/>
            <person name="Salih N.S."/>
            <person name="Samson R.A."/>
            <person name="Sandor E."/>
            <person name="Sanguinetti M."/>
            <person name="Schuetze T."/>
            <person name="Sepcic K."/>
            <person name="Shelest E."/>
            <person name="Sherlock G."/>
            <person name="Sophianopoulou V."/>
            <person name="Squina F.M."/>
            <person name="Sun H."/>
            <person name="Susca A."/>
            <person name="Todd R.B."/>
            <person name="Tsang A."/>
            <person name="Unkles S.E."/>
            <person name="van de Wiele N."/>
            <person name="van Rossen-Uffink D."/>
            <person name="Oliveira J.V."/>
            <person name="Vesth T.C."/>
            <person name="Visser J."/>
            <person name="Yu J.-H."/>
            <person name="Zhou M."/>
            <person name="Andersen M.R."/>
            <person name="Archer D.B."/>
            <person name="Baker S.E."/>
            <person name="Benoit I."/>
            <person name="Brakhage A.A."/>
            <person name="Braus G.H."/>
            <person name="Fischer R."/>
            <person name="Frisvad J.C."/>
            <person name="Goldman G.H."/>
            <person name="Houbraken J."/>
            <person name="Oakley B."/>
            <person name="Pocsi I."/>
            <person name="Scazzocchio C."/>
            <person name="Seiboth B."/>
            <person name="vanKuyk P.A."/>
            <person name="Wortman J."/>
            <person name="Dyer P.S."/>
            <person name="Grigoriev I.V."/>
        </authorList>
    </citation>
    <scope>NUCLEOTIDE SEQUENCE [LARGE SCALE GENOMIC DNA]</scope>
    <source>
        <strain evidence="7">CBS 506.65</strain>
    </source>
</reference>
<dbReference type="GeneID" id="34611984"/>
<dbReference type="Proteomes" id="UP000184188">
    <property type="component" value="Unassembled WGS sequence"/>
</dbReference>
<feature type="transmembrane region" description="Helical" evidence="5">
    <location>
        <begin position="238"/>
        <end position="258"/>
    </location>
</feature>
<evidence type="ECO:0000313" key="6">
    <source>
        <dbReference type="EMBL" id="OJJ50391.1"/>
    </source>
</evidence>
<evidence type="ECO:0000256" key="1">
    <source>
        <dbReference type="ARBA" id="ARBA00004141"/>
    </source>
</evidence>
<dbReference type="RefSeq" id="XP_022584901.1">
    <property type="nucleotide sequence ID" value="XM_022725519.1"/>
</dbReference>
<comment type="subcellular location">
    <subcellularLocation>
        <location evidence="1">Membrane</location>
        <topology evidence="1">Multi-pass membrane protein</topology>
    </subcellularLocation>
</comment>
<evidence type="ECO:0000256" key="4">
    <source>
        <dbReference type="ARBA" id="ARBA00023136"/>
    </source>
</evidence>
<evidence type="ECO:0000256" key="5">
    <source>
        <dbReference type="SAM" id="Phobius"/>
    </source>
</evidence>
<feature type="transmembrane region" description="Helical" evidence="5">
    <location>
        <begin position="18"/>
        <end position="36"/>
    </location>
</feature>
<evidence type="ECO:0008006" key="8">
    <source>
        <dbReference type="Google" id="ProtNLM"/>
    </source>
</evidence>
<keyword evidence="7" id="KW-1185">Reference proteome</keyword>
<dbReference type="Pfam" id="PF04479">
    <property type="entry name" value="RTA1"/>
    <property type="match status" value="1"/>
</dbReference>
<dbReference type="PANTHER" id="PTHR31465:SF13">
    <property type="entry name" value="RTA1 DOMAIN PROTEIN-RELATED"/>
    <property type="match status" value="1"/>
</dbReference>